<organism evidence="2 3">
    <name type="scientific">Candidatus Taenaricola geysiri</name>
    <dbReference type="NCBI Taxonomy" id="1974752"/>
    <lineage>
        <taxon>Bacteria</taxon>
        <taxon>Pseudomonadati</taxon>
        <taxon>Candidatus Omnitrophota</taxon>
        <taxon>Candidatus Taenaricola</taxon>
    </lineage>
</organism>
<sequence length="194" mass="22763">MNYWWTSDYHFSHFNIIRYCKRPFETAEEMNETIIRKHNERVKPDDTVFFLGDFIFKGGKEGGVEKYRQFEKRLNGKFIFIKGNHDRHNSLNTIISKIYIHYGSKDICMTHRAEDADPNVPWNFCGHVHEKYKVKRLNENSLIVNLCVEVWDYYPVAFKQISSVIATFLKDEKKGIQSPTESIDPVGEVGDCGD</sequence>
<feature type="domain" description="Calcineurin-like phosphoesterase" evidence="1">
    <location>
        <begin position="1"/>
        <end position="133"/>
    </location>
</feature>
<dbReference type="Proteomes" id="UP000231267">
    <property type="component" value="Unassembled WGS sequence"/>
</dbReference>
<protein>
    <recommendedName>
        <fullName evidence="1">Calcineurin-like phosphoesterase domain-containing protein</fullName>
    </recommendedName>
</protein>
<gene>
    <name evidence="2" type="ORF">COW11_00445</name>
</gene>
<dbReference type="InterPro" id="IPR004843">
    <property type="entry name" value="Calcineurin-like_PHP"/>
</dbReference>
<evidence type="ECO:0000313" key="3">
    <source>
        <dbReference type="Proteomes" id="UP000231267"/>
    </source>
</evidence>
<accession>A0A2J0LGL5</accession>
<comment type="caution">
    <text evidence="2">The sequence shown here is derived from an EMBL/GenBank/DDBJ whole genome shotgun (WGS) entry which is preliminary data.</text>
</comment>
<dbReference type="AlphaFoldDB" id="A0A2J0LGL5"/>
<proteinExistence type="predicted"/>
<dbReference type="GO" id="GO:0016787">
    <property type="term" value="F:hydrolase activity"/>
    <property type="evidence" value="ECO:0007669"/>
    <property type="project" value="InterPro"/>
</dbReference>
<dbReference type="SUPFAM" id="SSF56300">
    <property type="entry name" value="Metallo-dependent phosphatases"/>
    <property type="match status" value="1"/>
</dbReference>
<dbReference type="Gene3D" id="3.60.21.10">
    <property type="match status" value="1"/>
</dbReference>
<reference evidence="2 3" key="1">
    <citation type="submission" date="2017-09" db="EMBL/GenBank/DDBJ databases">
        <title>Depth-based differentiation of microbial function through sediment-hosted aquifers and enrichment of novel symbionts in the deep terrestrial subsurface.</title>
        <authorList>
            <person name="Probst A.J."/>
            <person name="Ladd B."/>
            <person name="Jarett J.K."/>
            <person name="Geller-Mcgrath D.E."/>
            <person name="Sieber C.M."/>
            <person name="Emerson J.B."/>
            <person name="Anantharaman K."/>
            <person name="Thomas B.C."/>
            <person name="Malmstrom R."/>
            <person name="Stieglmeier M."/>
            <person name="Klingl A."/>
            <person name="Woyke T."/>
            <person name="Ryan C.M."/>
            <person name="Banfield J.F."/>
        </authorList>
    </citation>
    <scope>NUCLEOTIDE SEQUENCE [LARGE SCALE GENOMIC DNA]</scope>
    <source>
        <strain evidence="2">CG12_big_fil_rev_8_21_14_0_65_43_15</strain>
    </source>
</reference>
<dbReference type="EMBL" id="PFGP01000009">
    <property type="protein sequence ID" value="PIW66985.1"/>
    <property type="molecule type" value="Genomic_DNA"/>
</dbReference>
<dbReference type="InterPro" id="IPR029052">
    <property type="entry name" value="Metallo-depent_PP-like"/>
</dbReference>
<name>A0A2J0LGL5_9BACT</name>
<evidence type="ECO:0000259" key="1">
    <source>
        <dbReference type="Pfam" id="PF00149"/>
    </source>
</evidence>
<evidence type="ECO:0000313" key="2">
    <source>
        <dbReference type="EMBL" id="PIW66985.1"/>
    </source>
</evidence>
<dbReference type="Pfam" id="PF00149">
    <property type="entry name" value="Metallophos"/>
    <property type="match status" value="1"/>
</dbReference>